<name>A0A2D0N9D7_FLAN2</name>
<organism evidence="2 3">
    <name type="scientific">Flavilitoribacter nigricans (strain ATCC 23147 / DSM 23189 / NBRC 102662 / NCIMB 1420 / SS-2)</name>
    <name type="common">Lewinella nigricans</name>
    <dbReference type="NCBI Taxonomy" id="1122177"/>
    <lineage>
        <taxon>Bacteria</taxon>
        <taxon>Pseudomonadati</taxon>
        <taxon>Bacteroidota</taxon>
        <taxon>Saprospiria</taxon>
        <taxon>Saprospirales</taxon>
        <taxon>Lewinellaceae</taxon>
        <taxon>Flavilitoribacter</taxon>
    </lineage>
</organism>
<dbReference type="AlphaFoldDB" id="A0A2D0N9D7"/>
<accession>A0A2D0N9D7</accession>
<evidence type="ECO:0000313" key="3">
    <source>
        <dbReference type="Proteomes" id="UP000223913"/>
    </source>
</evidence>
<feature type="chain" id="PRO_5012067565" description="Toxin-antitoxin system YwqK family antitoxin" evidence="1">
    <location>
        <begin position="21"/>
        <end position="159"/>
    </location>
</feature>
<evidence type="ECO:0000313" key="2">
    <source>
        <dbReference type="EMBL" id="PHN04759.1"/>
    </source>
</evidence>
<dbReference type="EMBL" id="PDUD01000024">
    <property type="protein sequence ID" value="PHN04759.1"/>
    <property type="molecule type" value="Genomic_DNA"/>
</dbReference>
<dbReference type="Proteomes" id="UP000223913">
    <property type="component" value="Unassembled WGS sequence"/>
</dbReference>
<sequence>MRVFSIFIALCFSLGLSAQSRPVALDDLEIKKDPNGVTVYYLDGQAFSGKTYDFYEQENIALEHHLEQGLLTLKEGFRDGQKIEHVEFKDGILDGVYLKYFGNGQKYVEHRYQSGRMHGLQYGWEKDGTVRFVAEYKNGLEMMRMDYPPPGGFKPMIKN</sequence>
<keyword evidence="3" id="KW-1185">Reference proteome</keyword>
<evidence type="ECO:0008006" key="4">
    <source>
        <dbReference type="Google" id="ProtNLM"/>
    </source>
</evidence>
<reference evidence="2 3" key="1">
    <citation type="submission" date="2017-10" db="EMBL/GenBank/DDBJ databases">
        <title>The draft genome sequence of Lewinella nigricans NBRC 102662.</title>
        <authorList>
            <person name="Wang K."/>
        </authorList>
    </citation>
    <scope>NUCLEOTIDE SEQUENCE [LARGE SCALE GENOMIC DNA]</scope>
    <source>
        <strain evidence="2 3">NBRC 102662</strain>
    </source>
</reference>
<evidence type="ECO:0000256" key="1">
    <source>
        <dbReference type="SAM" id="SignalP"/>
    </source>
</evidence>
<feature type="signal peptide" evidence="1">
    <location>
        <begin position="1"/>
        <end position="20"/>
    </location>
</feature>
<proteinExistence type="predicted"/>
<dbReference type="Gene3D" id="2.20.110.10">
    <property type="entry name" value="Histone H3 K4-specific methyltransferase SET7/9 N-terminal domain"/>
    <property type="match status" value="1"/>
</dbReference>
<dbReference type="SUPFAM" id="SSF82185">
    <property type="entry name" value="Histone H3 K4-specific methyltransferase SET7/9 N-terminal domain"/>
    <property type="match status" value="1"/>
</dbReference>
<comment type="caution">
    <text evidence="2">The sequence shown here is derived from an EMBL/GenBank/DDBJ whole genome shotgun (WGS) entry which is preliminary data.</text>
</comment>
<keyword evidence="1" id="KW-0732">Signal</keyword>
<dbReference type="RefSeq" id="WP_099151818.1">
    <property type="nucleotide sequence ID" value="NZ_PDUD01000024.1"/>
</dbReference>
<protein>
    <recommendedName>
        <fullName evidence="4">Toxin-antitoxin system YwqK family antitoxin</fullName>
    </recommendedName>
</protein>
<dbReference type="OrthoDB" id="659070at2"/>
<gene>
    <name evidence="2" type="ORF">CRP01_19795</name>
</gene>